<evidence type="ECO:0000313" key="3">
    <source>
        <dbReference type="Proteomes" id="UP001275440"/>
    </source>
</evidence>
<sequence length="117" mass="13293">MGVAIVLILVVAGRKVAATIAPAWEWWQGRTERRFQRQVRIEAAAKILNDKRVVMLLERVDGLSAEIRAQRDALLAQRDEERARADHLEKELVIVRSRLDDALSEIRGLKRSSGGQR</sequence>
<comment type="caution">
    <text evidence="2">The sequence shown here is derived from an EMBL/GenBank/DDBJ whole genome shotgun (WGS) entry which is preliminary data.</text>
</comment>
<protein>
    <submittedName>
        <fullName evidence="2">Uncharacterized protein</fullName>
    </submittedName>
</protein>
<organism evidence="2 3">
    <name type="scientific">Rhodococcus zopfii</name>
    <dbReference type="NCBI Taxonomy" id="43772"/>
    <lineage>
        <taxon>Bacteria</taxon>
        <taxon>Bacillati</taxon>
        <taxon>Actinomycetota</taxon>
        <taxon>Actinomycetes</taxon>
        <taxon>Mycobacteriales</taxon>
        <taxon>Nocardiaceae</taxon>
        <taxon>Rhodococcus</taxon>
    </lineage>
</organism>
<feature type="coiled-coil region" evidence="1">
    <location>
        <begin position="71"/>
        <end position="105"/>
    </location>
</feature>
<evidence type="ECO:0000256" key="1">
    <source>
        <dbReference type="SAM" id="Coils"/>
    </source>
</evidence>
<gene>
    <name evidence="2" type="ORF">F8M49_00040</name>
</gene>
<accession>A0ABU3WJM2</accession>
<keyword evidence="3" id="KW-1185">Reference proteome</keyword>
<name>A0ABU3WJM2_9NOCA</name>
<keyword evidence="1" id="KW-0175">Coiled coil</keyword>
<proteinExistence type="predicted"/>
<reference evidence="2 3" key="1">
    <citation type="submission" date="2019-10" db="EMBL/GenBank/DDBJ databases">
        <title>Draft Genome Assembly of Rhodococcus zopfii DSM44189.</title>
        <authorList>
            <person name="Sutton J.M."/>
            <person name="Akob D.M."/>
            <person name="Bushman T.J."/>
        </authorList>
    </citation>
    <scope>NUCLEOTIDE SEQUENCE [LARGE SCALE GENOMIC DNA]</scope>
    <source>
        <strain evidence="2 3">DSM 44189</strain>
    </source>
</reference>
<evidence type="ECO:0000313" key="2">
    <source>
        <dbReference type="EMBL" id="MDV2474185.1"/>
    </source>
</evidence>
<dbReference type="Proteomes" id="UP001275440">
    <property type="component" value="Unassembled WGS sequence"/>
</dbReference>
<dbReference type="EMBL" id="WBMO01000001">
    <property type="protein sequence ID" value="MDV2474185.1"/>
    <property type="molecule type" value="Genomic_DNA"/>
</dbReference>